<evidence type="ECO:0000313" key="1">
    <source>
        <dbReference type="EMBL" id="KAI5328912.1"/>
    </source>
</evidence>
<reference evidence="1 2" key="1">
    <citation type="journal article" date="2022" name="G3 (Bethesda)">
        <title>Whole-genome sequence and methylome profiling of the almond [Prunus dulcis (Mill.) D.A. Webb] cultivar 'Nonpareil'.</title>
        <authorList>
            <person name="D'Amico-Willman K.M."/>
            <person name="Ouma W.Z."/>
            <person name="Meulia T."/>
            <person name="Sideli G.M."/>
            <person name="Gradziel T.M."/>
            <person name="Fresnedo-Ramirez J."/>
        </authorList>
    </citation>
    <scope>NUCLEOTIDE SEQUENCE [LARGE SCALE GENOMIC DNA]</scope>
    <source>
        <strain evidence="1">Clone GOH B32 T37-40</strain>
    </source>
</reference>
<comment type="caution">
    <text evidence="1">The sequence shown here is derived from an EMBL/GenBank/DDBJ whole genome shotgun (WGS) entry which is preliminary data.</text>
</comment>
<dbReference type="PANTHER" id="PTHR27006">
    <property type="entry name" value="PROMASTIGOTE SURFACE ANTIGEN PROTEIN PSA"/>
    <property type="match status" value="1"/>
</dbReference>
<name>A0AAD4Z0A9_PRUDU</name>
<protein>
    <submittedName>
        <fullName evidence="1">Uncharacterized protein</fullName>
    </submittedName>
</protein>
<dbReference type="EMBL" id="JAJFAZ020000005">
    <property type="protein sequence ID" value="KAI5328912.1"/>
    <property type="molecule type" value="Genomic_DNA"/>
</dbReference>
<sequence length="115" mass="12995">MSPEHAMDGMFSEKYDGYSLRFLQLEIISGKKNTSIYSSDQHIGFLAYAWHSRDEGKGLELVDEVLADTYSPSESPGFLFLKPKGIAYAWVKFQIGKHMELQTIILDFCLSLGAH</sequence>
<dbReference type="Gene3D" id="1.10.510.10">
    <property type="entry name" value="Transferase(Phosphotransferase) domain 1"/>
    <property type="match status" value="1"/>
</dbReference>
<dbReference type="PANTHER" id="PTHR27006:SF634">
    <property type="entry name" value="RECEPTOR-LIKE SERINE_THREONINE-PROTEIN KINASE"/>
    <property type="match status" value="1"/>
</dbReference>
<accession>A0AAD4Z0A9</accession>
<evidence type="ECO:0000313" key="2">
    <source>
        <dbReference type="Proteomes" id="UP001054821"/>
    </source>
</evidence>
<keyword evidence="2" id="KW-1185">Reference proteome</keyword>
<proteinExistence type="predicted"/>
<dbReference type="Proteomes" id="UP001054821">
    <property type="component" value="Chromosome 5"/>
</dbReference>
<dbReference type="AlphaFoldDB" id="A0AAD4Z0A9"/>
<gene>
    <name evidence="1" type="ORF">L3X38_028309</name>
</gene>
<organism evidence="1 2">
    <name type="scientific">Prunus dulcis</name>
    <name type="common">Almond</name>
    <name type="synonym">Amygdalus dulcis</name>
    <dbReference type="NCBI Taxonomy" id="3755"/>
    <lineage>
        <taxon>Eukaryota</taxon>
        <taxon>Viridiplantae</taxon>
        <taxon>Streptophyta</taxon>
        <taxon>Embryophyta</taxon>
        <taxon>Tracheophyta</taxon>
        <taxon>Spermatophyta</taxon>
        <taxon>Magnoliopsida</taxon>
        <taxon>eudicotyledons</taxon>
        <taxon>Gunneridae</taxon>
        <taxon>Pentapetalae</taxon>
        <taxon>rosids</taxon>
        <taxon>fabids</taxon>
        <taxon>Rosales</taxon>
        <taxon>Rosaceae</taxon>
        <taxon>Amygdaloideae</taxon>
        <taxon>Amygdaleae</taxon>
        <taxon>Prunus</taxon>
    </lineage>
</organism>